<keyword evidence="3" id="KW-1185">Reference proteome</keyword>
<keyword evidence="1" id="KW-0472">Membrane</keyword>
<dbReference type="AlphaFoldDB" id="A0A8H4PHS5"/>
<reference evidence="2 3" key="1">
    <citation type="submission" date="2020-01" db="EMBL/GenBank/DDBJ databases">
        <title>Identification and distribution of gene clusters putatively required for synthesis of sphingolipid metabolism inhibitors in phylogenetically diverse species of the filamentous fungus Fusarium.</title>
        <authorList>
            <person name="Kim H.-S."/>
            <person name="Busman M."/>
            <person name="Brown D.W."/>
            <person name="Divon H."/>
            <person name="Uhlig S."/>
            <person name="Proctor R.H."/>
        </authorList>
    </citation>
    <scope>NUCLEOTIDE SEQUENCE [LARGE SCALE GENOMIC DNA]</scope>
    <source>
        <strain evidence="2 3">NRRL 20459</strain>
    </source>
</reference>
<organism evidence="2 3">
    <name type="scientific">Fusarium albosuccineum</name>
    <dbReference type="NCBI Taxonomy" id="1237068"/>
    <lineage>
        <taxon>Eukaryota</taxon>
        <taxon>Fungi</taxon>
        <taxon>Dikarya</taxon>
        <taxon>Ascomycota</taxon>
        <taxon>Pezizomycotina</taxon>
        <taxon>Sordariomycetes</taxon>
        <taxon>Hypocreomycetidae</taxon>
        <taxon>Hypocreales</taxon>
        <taxon>Nectriaceae</taxon>
        <taxon>Fusarium</taxon>
        <taxon>Fusarium decemcellulare species complex</taxon>
    </lineage>
</organism>
<keyword evidence="1" id="KW-0812">Transmembrane</keyword>
<evidence type="ECO:0000313" key="2">
    <source>
        <dbReference type="EMBL" id="KAF4461672.1"/>
    </source>
</evidence>
<feature type="transmembrane region" description="Helical" evidence="1">
    <location>
        <begin position="176"/>
        <end position="200"/>
    </location>
</feature>
<comment type="caution">
    <text evidence="2">The sequence shown here is derived from an EMBL/GenBank/DDBJ whole genome shotgun (WGS) entry which is preliminary data.</text>
</comment>
<evidence type="ECO:0000256" key="1">
    <source>
        <dbReference type="SAM" id="Phobius"/>
    </source>
</evidence>
<accession>A0A8H4PHS5</accession>
<dbReference type="EMBL" id="JAADYS010001670">
    <property type="protein sequence ID" value="KAF4461672.1"/>
    <property type="molecule type" value="Genomic_DNA"/>
</dbReference>
<evidence type="ECO:0000313" key="3">
    <source>
        <dbReference type="Proteomes" id="UP000554235"/>
    </source>
</evidence>
<sequence length="284" mass="29106">MLEAPGTGSGVVQVSGKMHDASAVQSETNGVECRDEPEAGEQNVWLAADLIPGGPTSRCEQFALPLVTSSLLPDSLSLPPVTASSCSSCPSCRAWRDMTPKSESESEIQSHLVPPGAPQGGSPLGTALDGVGPDYKYCSYPGNRLGHLTPTPHQIIPAPLTETRAARSLAHADSSAIAAAVVPVVVVAVSVALASLIALLRAAVAIIGILVVLCDFTSSATSTSPSLGFPLGLSAASDPLQSMSRITAAILYTHRISPRPPARLISDSISSCRPLPDSPSTTSP</sequence>
<gene>
    <name evidence="2" type="ORF">FALBO_11526</name>
</gene>
<keyword evidence="1" id="KW-1133">Transmembrane helix</keyword>
<dbReference type="Proteomes" id="UP000554235">
    <property type="component" value="Unassembled WGS sequence"/>
</dbReference>
<proteinExistence type="predicted"/>
<name>A0A8H4PHS5_9HYPO</name>
<protein>
    <submittedName>
        <fullName evidence="2">Uncharacterized protein</fullName>
    </submittedName>
</protein>